<dbReference type="InterPro" id="IPR036249">
    <property type="entry name" value="Thioredoxin-like_sf"/>
</dbReference>
<dbReference type="InterPro" id="IPR000866">
    <property type="entry name" value="AhpC/TSA"/>
</dbReference>
<dbReference type="PANTHER" id="PTHR42852:SF1">
    <property type="entry name" value="THIOREDOXIN-LIKE PROTEIN YNEN"/>
    <property type="match status" value="1"/>
</dbReference>
<dbReference type="AlphaFoldDB" id="A0A1G6Y8Q2"/>
<dbReference type="Pfam" id="PF00578">
    <property type="entry name" value="AhpC-TSA"/>
    <property type="match status" value="1"/>
</dbReference>
<keyword evidence="2" id="KW-0812">Transmembrane</keyword>
<dbReference type="OrthoDB" id="25753at2"/>
<keyword evidence="2" id="KW-1133">Transmembrane helix</keyword>
<protein>
    <submittedName>
        <fullName evidence="5">Peroxiredoxin</fullName>
    </submittedName>
    <submittedName>
        <fullName evidence="4">TlpA family protein disulfide reductase</fullName>
    </submittedName>
</protein>
<dbReference type="Gene3D" id="3.40.30.10">
    <property type="entry name" value="Glutaredoxin"/>
    <property type="match status" value="1"/>
</dbReference>
<dbReference type="PROSITE" id="PS00194">
    <property type="entry name" value="THIOREDOXIN_1"/>
    <property type="match status" value="1"/>
</dbReference>
<proteinExistence type="predicted"/>
<dbReference type="InterPro" id="IPR017937">
    <property type="entry name" value="Thioredoxin_CS"/>
</dbReference>
<keyword evidence="7" id="KW-1185">Reference proteome</keyword>
<dbReference type="RefSeq" id="WP_092093730.1">
    <property type="nucleotide sequence ID" value="NZ_FNAR01000001.1"/>
</dbReference>
<feature type="domain" description="Thioredoxin" evidence="3">
    <location>
        <begin position="58"/>
        <end position="196"/>
    </location>
</feature>
<dbReference type="PANTHER" id="PTHR42852">
    <property type="entry name" value="THIOL:DISULFIDE INTERCHANGE PROTEIN DSBE"/>
    <property type="match status" value="1"/>
</dbReference>
<dbReference type="SUPFAM" id="SSF52833">
    <property type="entry name" value="Thioredoxin-like"/>
    <property type="match status" value="1"/>
</dbReference>
<dbReference type="GO" id="GO:0016491">
    <property type="term" value="F:oxidoreductase activity"/>
    <property type="evidence" value="ECO:0007669"/>
    <property type="project" value="InterPro"/>
</dbReference>
<dbReference type="InterPro" id="IPR013766">
    <property type="entry name" value="Thioredoxin_domain"/>
</dbReference>
<organism evidence="5 6">
    <name type="scientific">Bhargavaea beijingensis</name>
    <dbReference type="NCBI Taxonomy" id="426756"/>
    <lineage>
        <taxon>Bacteria</taxon>
        <taxon>Bacillati</taxon>
        <taxon>Bacillota</taxon>
        <taxon>Bacilli</taxon>
        <taxon>Bacillales</taxon>
        <taxon>Caryophanaceae</taxon>
        <taxon>Bhargavaea</taxon>
    </lineage>
</organism>
<dbReference type="CDD" id="cd02966">
    <property type="entry name" value="TlpA_like_family"/>
    <property type="match status" value="1"/>
</dbReference>
<dbReference type="GO" id="GO:0016209">
    <property type="term" value="F:antioxidant activity"/>
    <property type="evidence" value="ECO:0007669"/>
    <property type="project" value="InterPro"/>
</dbReference>
<feature type="transmembrane region" description="Helical" evidence="2">
    <location>
        <begin position="6"/>
        <end position="24"/>
    </location>
</feature>
<dbReference type="Proteomes" id="UP000198823">
    <property type="component" value="Unassembled WGS sequence"/>
</dbReference>
<evidence type="ECO:0000313" key="6">
    <source>
        <dbReference type="Proteomes" id="UP000198823"/>
    </source>
</evidence>
<dbReference type="PROSITE" id="PS51352">
    <property type="entry name" value="THIOREDOXIN_2"/>
    <property type="match status" value="1"/>
</dbReference>
<sequence>MKALRIAGLIVAITLIGYLIFAMIRMNLPSDQAFDASEYEDANVEEEQDPEEMLKTGLKSGEKAPDFQLQNLDGETVSLSDFRGKKVVLNFWATWCPPCREEMPEMQSYYAEHTNGRFEIIAVNATSTEQSGGKAVQPFVEELGLTFPVLMDTEGTVSDQFEVMFYPTTYLLDESGVIIERIVVPLNEPLLAEKLQ</sequence>
<dbReference type="InterPro" id="IPR050553">
    <property type="entry name" value="Thioredoxin_ResA/DsbE_sf"/>
</dbReference>
<reference evidence="4 7" key="2">
    <citation type="submission" date="2018-12" db="EMBL/GenBank/DDBJ databases">
        <title>Comparitive functional genomics of dry heat resistant strains isolated from the viking spacecraft.</title>
        <authorList>
            <person name="Seuylemezian A."/>
            <person name="Vaishampayan P."/>
        </authorList>
    </citation>
    <scope>NUCLEOTIDE SEQUENCE [LARGE SCALE GENOMIC DNA]</scope>
    <source>
        <strain evidence="4 7">M6-11</strain>
    </source>
</reference>
<keyword evidence="1" id="KW-1015">Disulfide bond</keyword>
<evidence type="ECO:0000313" key="5">
    <source>
        <dbReference type="EMBL" id="SDD85956.1"/>
    </source>
</evidence>
<evidence type="ECO:0000313" key="7">
    <source>
        <dbReference type="Proteomes" id="UP000272481"/>
    </source>
</evidence>
<gene>
    <name evidence="4" type="ORF">EJA12_08030</name>
    <name evidence="5" type="ORF">SAMN04488126_101326</name>
</gene>
<name>A0A1G6Y8Q2_9BACL</name>
<keyword evidence="2" id="KW-0472">Membrane</keyword>
<reference evidence="5 6" key="1">
    <citation type="submission" date="2016-10" db="EMBL/GenBank/DDBJ databases">
        <authorList>
            <person name="de Groot N.N."/>
        </authorList>
    </citation>
    <scope>NUCLEOTIDE SEQUENCE [LARGE SCALE GENOMIC DNA]</scope>
    <source>
        <strain evidence="5 6">CGMCC 1.6762</strain>
    </source>
</reference>
<accession>A0A1G6Y8Q2</accession>
<evidence type="ECO:0000256" key="1">
    <source>
        <dbReference type="ARBA" id="ARBA00023157"/>
    </source>
</evidence>
<evidence type="ECO:0000256" key="2">
    <source>
        <dbReference type="SAM" id="Phobius"/>
    </source>
</evidence>
<evidence type="ECO:0000259" key="3">
    <source>
        <dbReference type="PROSITE" id="PS51352"/>
    </source>
</evidence>
<dbReference type="EMBL" id="RWGW01000011">
    <property type="protein sequence ID" value="RSK31923.1"/>
    <property type="molecule type" value="Genomic_DNA"/>
</dbReference>
<dbReference type="Proteomes" id="UP000272481">
    <property type="component" value="Unassembled WGS sequence"/>
</dbReference>
<dbReference type="STRING" id="426756.SAMN04488126_101326"/>
<evidence type="ECO:0000313" key="4">
    <source>
        <dbReference type="EMBL" id="RSK31923.1"/>
    </source>
</evidence>
<dbReference type="EMBL" id="FNAR01000001">
    <property type="protein sequence ID" value="SDD85956.1"/>
    <property type="molecule type" value="Genomic_DNA"/>
</dbReference>